<dbReference type="SMART" id="SM00462">
    <property type="entry name" value="PTB"/>
    <property type="match status" value="1"/>
</dbReference>
<dbReference type="AlphaFoldDB" id="A0A8S1HN31"/>
<keyword evidence="5" id="KW-1185">Reference proteome</keyword>
<feature type="compositionally biased region" description="Pro residues" evidence="2">
    <location>
        <begin position="698"/>
        <end position="712"/>
    </location>
</feature>
<name>A0A8S1HN31_9PELO</name>
<comment type="caution">
    <text evidence="4">The sequence shown here is derived from an EMBL/GenBank/DDBJ whole genome shotgun (WGS) entry which is preliminary data.</text>
</comment>
<dbReference type="Pfam" id="PF00640">
    <property type="entry name" value="PID"/>
    <property type="match status" value="1"/>
</dbReference>
<feature type="compositionally biased region" description="Pro residues" evidence="2">
    <location>
        <begin position="761"/>
        <end position="781"/>
    </location>
</feature>
<dbReference type="InterPro" id="IPR007863">
    <property type="entry name" value="Peptidase_M16_C"/>
</dbReference>
<dbReference type="EMBL" id="CAJGYM010000093">
    <property type="protein sequence ID" value="CAD6197394.1"/>
    <property type="molecule type" value="Genomic_DNA"/>
</dbReference>
<comment type="similarity">
    <text evidence="1">Belongs to the peptidase M16 family.</text>
</comment>
<proteinExistence type="inferred from homology"/>
<dbReference type="InterPro" id="IPR001431">
    <property type="entry name" value="Pept_M16_Zn_BS"/>
</dbReference>
<dbReference type="InterPro" id="IPR011765">
    <property type="entry name" value="Pept_M16_N"/>
</dbReference>
<feature type="compositionally biased region" description="Basic and acidic residues" evidence="2">
    <location>
        <begin position="725"/>
        <end position="739"/>
    </location>
</feature>
<dbReference type="InterPro" id="IPR011249">
    <property type="entry name" value="Metalloenz_LuxS/M16"/>
</dbReference>
<dbReference type="OrthoDB" id="10251424at2759"/>
<sequence>MALRLIVGSALRPVVNNQIRNSSALSVKEVLASQPHTEVTTLKNGFRVSTEENGRATATVGVWIETGSRYENEQNNGVAHFLERLIHKGTGKRASAALESELDAIGAKLQSSTDRDQTAVYVQAASQDVEKVVDILADVLRNSKLDTSAIEAERSALLEQLDESEQYFQAVLFDNLHASAFQGTPLAKSPLGSTASLKVIGAQQLKEWQEDHYRPVRMVLSAVGGGVSNVAQLSEKYFGDLSNEYPRKVPEASGIRFTGSEYRYRNDNIPHMYAAFAVEGVPYGHKDALALQLANQFIGQWDVTHATSRTAPSRLVQKISHDHGLHLLQHFNVNYKDTGLFGIYFVANGDDINDTHGIMKSVAHEWKHLASATTEDEANLARNQYRTALYQNLETNTQKAAFNAKEILYTGNVRSLSEVEEQISKTDHTAIREAVSRHVYDRDLAAAGVGRTEAFPPYAFVRAGMSWWRLMTSKGIEIYRTLKKSLSKTETPSLSTNIRTWPHPPEVLLNGQVEHVARFYGATAVSDARGRQIVAEALHAINFKRDLRRSEVSHSNSKPQKVSINVSVKCVAIVDAKTSSTLYSYPLSQITYVYVDPTDPKLFSFIAASSARRFECYLFTSSEKLVQDLASTIKEAIDLAYKNLLEENRDALLAKRRELEFRKQIIEMQAEIKLLRDKVIYYEKMVPAGRHFHANPSTSPPKVPSTPIPQGPPSNLKSVYATPRSLDEETVEKSLKEKAAAPSTSVPASNDYSTGPTSSACPPPALPPPRAPAIAPPPPIAPRRNLPQASGSTVDVGRRLENLRLDVFEDLFDDSFDPRAEENKRISSNGQYDPFGDDFLKDVLGVGDKAARNTAATLDDPSLTVADIQKMIDSVDKRLQEADMERPVERRNSQVAGPSEKIPSPLADESDYATPSGLLNPKTIG</sequence>
<feature type="domain" description="PID" evidence="3">
    <location>
        <begin position="513"/>
        <end position="647"/>
    </location>
</feature>
<dbReference type="PROSITE" id="PS00143">
    <property type="entry name" value="INSULINASE"/>
    <property type="match status" value="1"/>
</dbReference>
<dbReference type="Proteomes" id="UP000835052">
    <property type="component" value="Unassembled WGS sequence"/>
</dbReference>
<dbReference type="InterPro" id="IPR011993">
    <property type="entry name" value="PH-like_dom_sf"/>
</dbReference>
<dbReference type="GO" id="GO:0046872">
    <property type="term" value="F:metal ion binding"/>
    <property type="evidence" value="ECO:0007669"/>
    <property type="project" value="InterPro"/>
</dbReference>
<dbReference type="Pfam" id="PF05193">
    <property type="entry name" value="Peptidase_M16_C"/>
    <property type="match status" value="1"/>
</dbReference>
<dbReference type="GO" id="GO:0004222">
    <property type="term" value="F:metalloendopeptidase activity"/>
    <property type="evidence" value="ECO:0007669"/>
    <property type="project" value="InterPro"/>
</dbReference>
<accession>A0A8S1HN31</accession>
<dbReference type="GO" id="GO:0006508">
    <property type="term" value="P:proteolysis"/>
    <property type="evidence" value="ECO:0007669"/>
    <property type="project" value="InterPro"/>
</dbReference>
<dbReference type="PANTHER" id="PTHR11851:SF143">
    <property type="entry name" value="CYTOCHROME B-C1 COMPLEX SUBUNIT 1, MITOCHONDRIAL"/>
    <property type="match status" value="1"/>
</dbReference>
<reference evidence="4" key="1">
    <citation type="submission" date="2020-10" db="EMBL/GenBank/DDBJ databases">
        <authorList>
            <person name="Kikuchi T."/>
        </authorList>
    </citation>
    <scope>NUCLEOTIDE SEQUENCE</scope>
    <source>
        <strain evidence="4">NKZ352</strain>
    </source>
</reference>
<organism evidence="4 5">
    <name type="scientific">Caenorhabditis auriculariae</name>
    <dbReference type="NCBI Taxonomy" id="2777116"/>
    <lineage>
        <taxon>Eukaryota</taxon>
        <taxon>Metazoa</taxon>
        <taxon>Ecdysozoa</taxon>
        <taxon>Nematoda</taxon>
        <taxon>Chromadorea</taxon>
        <taxon>Rhabditida</taxon>
        <taxon>Rhabditina</taxon>
        <taxon>Rhabditomorpha</taxon>
        <taxon>Rhabditoidea</taxon>
        <taxon>Rhabditidae</taxon>
        <taxon>Peloderinae</taxon>
        <taxon>Caenorhabditis</taxon>
    </lineage>
</organism>
<dbReference type="Gene3D" id="3.30.830.10">
    <property type="entry name" value="Metalloenzyme, LuxS/M16 peptidase-like"/>
    <property type="match status" value="2"/>
</dbReference>
<dbReference type="FunFam" id="3.30.830.10:FF:000008">
    <property type="entry name" value="Mitochondrial-processing peptidase subunit beta"/>
    <property type="match status" value="1"/>
</dbReference>
<dbReference type="InterPro" id="IPR006020">
    <property type="entry name" value="PTB/PI_dom"/>
</dbReference>
<dbReference type="Gene3D" id="2.30.29.30">
    <property type="entry name" value="Pleckstrin-homology domain (PH domain)/Phosphotyrosine-binding domain (PTB)"/>
    <property type="match status" value="1"/>
</dbReference>
<dbReference type="SUPFAM" id="SSF50729">
    <property type="entry name" value="PH domain-like"/>
    <property type="match status" value="1"/>
</dbReference>
<dbReference type="GO" id="GO:0005739">
    <property type="term" value="C:mitochondrion"/>
    <property type="evidence" value="ECO:0007669"/>
    <property type="project" value="TreeGrafter"/>
</dbReference>
<dbReference type="Pfam" id="PF00675">
    <property type="entry name" value="Peptidase_M16"/>
    <property type="match status" value="1"/>
</dbReference>
<evidence type="ECO:0000259" key="3">
    <source>
        <dbReference type="PROSITE" id="PS01179"/>
    </source>
</evidence>
<evidence type="ECO:0000313" key="5">
    <source>
        <dbReference type="Proteomes" id="UP000835052"/>
    </source>
</evidence>
<evidence type="ECO:0000256" key="2">
    <source>
        <dbReference type="SAM" id="MobiDB-lite"/>
    </source>
</evidence>
<dbReference type="InterPro" id="IPR050361">
    <property type="entry name" value="MPP/UQCRC_Complex"/>
</dbReference>
<feature type="compositionally biased region" description="Basic and acidic residues" evidence="2">
    <location>
        <begin position="878"/>
        <end position="892"/>
    </location>
</feature>
<feature type="compositionally biased region" description="Polar residues" evidence="2">
    <location>
        <begin position="742"/>
        <end position="760"/>
    </location>
</feature>
<protein>
    <recommendedName>
        <fullName evidence="3">PID domain-containing protein</fullName>
    </recommendedName>
</protein>
<dbReference type="PROSITE" id="PS01179">
    <property type="entry name" value="PID"/>
    <property type="match status" value="1"/>
</dbReference>
<feature type="region of interest" description="Disordered" evidence="2">
    <location>
        <begin position="692"/>
        <end position="793"/>
    </location>
</feature>
<gene>
    <name evidence="4" type="ORF">CAUJ_LOCUS13303</name>
</gene>
<feature type="region of interest" description="Disordered" evidence="2">
    <location>
        <begin position="878"/>
        <end position="925"/>
    </location>
</feature>
<evidence type="ECO:0000256" key="1">
    <source>
        <dbReference type="RuleBase" id="RU004447"/>
    </source>
</evidence>
<dbReference type="PANTHER" id="PTHR11851">
    <property type="entry name" value="METALLOPROTEASE"/>
    <property type="match status" value="1"/>
</dbReference>
<dbReference type="SUPFAM" id="SSF63411">
    <property type="entry name" value="LuxS/MPP-like metallohydrolase"/>
    <property type="match status" value="2"/>
</dbReference>
<evidence type="ECO:0000313" key="4">
    <source>
        <dbReference type="EMBL" id="CAD6197394.1"/>
    </source>
</evidence>